<dbReference type="Proteomes" id="UP000614601">
    <property type="component" value="Unassembled WGS sequence"/>
</dbReference>
<proteinExistence type="inferred from homology"/>
<dbReference type="InterPro" id="IPR050198">
    <property type="entry name" value="Non-receptor_tyrosine_kinases"/>
</dbReference>
<dbReference type="InterPro" id="IPR000980">
    <property type="entry name" value="SH2"/>
</dbReference>
<dbReference type="InterPro" id="IPR036860">
    <property type="entry name" value="SH2_dom_sf"/>
</dbReference>
<dbReference type="AlphaFoldDB" id="A0A811KPM9"/>
<dbReference type="PROSITE" id="PS00109">
    <property type="entry name" value="PROTEIN_KINASE_TYR"/>
    <property type="match status" value="1"/>
</dbReference>
<dbReference type="SUPFAM" id="SSF56112">
    <property type="entry name" value="Protein kinase-like (PK-like)"/>
    <property type="match status" value="1"/>
</dbReference>
<gene>
    <name evidence="10" type="ORF">BOKJ2_LOCUS7357</name>
</gene>
<dbReference type="InterPro" id="IPR001245">
    <property type="entry name" value="Ser-Thr/Tyr_kinase_cat_dom"/>
</dbReference>
<comment type="catalytic activity">
    <reaction evidence="6 7">
        <text>L-tyrosyl-[protein] + ATP = O-phospho-L-tyrosyl-[protein] + ADP + H(+)</text>
        <dbReference type="Rhea" id="RHEA:10596"/>
        <dbReference type="Rhea" id="RHEA-COMP:10136"/>
        <dbReference type="Rhea" id="RHEA-COMP:20101"/>
        <dbReference type="ChEBI" id="CHEBI:15378"/>
        <dbReference type="ChEBI" id="CHEBI:30616"/>
        <dbReference type="ChEBI" id="CHEBI:46858"/>
        <dbReference type="ChEBI" id="CHEBI:61978"/>
        <dbReference type="ChEBI" id="CHEBI:456216"/>
        <dbReference type="EC" id="2.7.10.2"/>
    </reaction>
</comment>
<dbReference type="Gene3D" id="1.10.510.10">
    <property type="entry name" value="Transferase(Phosphotransferase) domain 1"/>
    <property type="match status" value="1"/>
</dbReference>
<dbReference type="InterPro" id="IPR011009">
    <property type="entry name" value="Kinase-like_dom_sf"/>
</dbReference>
<evidence type="ECO:0000259" key="9">
    <source>
        <dbReference type="PROSITE" id="PS50011"/>
    </source>
</evidence>
<comment type="caution">
    <text evidence="10">The sequence shown here is derived from an EMBL/GenBank/DDBJ whole genome shotgun (WGS) entry which is preliminary data.</text>
</comment>
<dbReference type="InterPro" id="IPR020635">
    <property type="entry name" value="Tyr_kinase_cat_dom"/>
</dbReference>
<evidence type="ECO:0000256" key="6">
    <source>
        <dbReference type="ARBA" id="ARBA00051245"/>
    </source>
</evidence>
<reference evidence="10" key="1">
    <citation type="submission" date="2020-09" db="EMBL/GenBank/DDBJ databases">
        <authorList>
            <person name="Kikuchi T."/>
        </authorList>
    </citation>
    <scope>NUCLEOTIDE SEQUENCE</scope>
    <source>
        <strain evidence="10">SH1</strain>
    </source>
</reference>
<evidence type="ECO:0000256" key="8">
    <source>
        <dbReference type="SAM" id="MobiDB-lite"/>
    </source>
</evidence>
<evidence type="ECO:0000256" key="5">
    <source>
        <dbReference type="ARBA" id="ARBA00023137"/>
    </source>
</evidence>
<dbReference type="SMART" id="SM00252">
    <property type="entry name" value="SH2"/>
    <property type="match status" value="1"/>
</dbReference>
<protein>
    <recommendedName>
        <fullName evidence="7">Tyrosine-protein kinase</fullName>
        <ecNumber evidence="7">2.7.10.2</ecNumber>
    </recommendedName>
</protein>
<dbReference type="OrthoDB" id="3256376at2759"/>
<evidence type="ECO:0000256" key="2">
    <source>
        <dbReference type="ARBA" id="ARBA00022741"/>
    </source>
</evidence>
<keyword evidence="3 7" id="KW-0418">Kinase</keyword>
<dbReference type="GO" id="GO:0004715">
    <property type="term" value="F:non-membrane spanning protein tyrosine kinase activity"/>
    <property type="evidence" value="ECO:0007669"/>
    <property type="project" value="UniProtKB-EC"/>
</dbReference>
<evidence type="ECO:0000256" key="3">
    <source>
        <dbReference type="ARBA" id="ARBA00022777"/>
    </source>
</evidence>
<evidence type="ECO:0000313" key="10">
    <source>
        <dbReference type="EMBL" id="CAD5218147.1"/>
    </source>
</evidence>
<keyword evidence="5 7" id="KW-0829">Tyrosine-protein kinase</keyword>
<evidence type="ECO:0000256" key="1">
    <source>
        <dbReference type="ARBA" id="ARBA00022679"/>
    </source>
</evidence>
<sequence length="439" mass="49976">MAQKDELQDTPYCHGALPDEDADKMLLKDGDFLIQFRPQRDSNVPSLVMAVKKRTTVHRFKMERVRGSAAVILSGKQFPNVKILTTNLIKNQTDLNGDGVVLRRAIPKSKWSITHRDVRMRCKIGSGAYGTVYQGYLTIRDKEKNTAKVIKVATKRLDSSGKDEQGLTEMMIEARVMQMCEHVNIVKFYGYVIDRTPYLLVMELCQDGSVEDVLRKKGASIMINRRIDLATQAARGLEYLHTIKCIHRDIATRNCLLAGPNLKLADFGMCRATEIFKVDLSKPQNVRWLAPEVWKTGETNFTTDVYAFGIMIWELFEEPYKSPYSEWRAITVKEKVMNGFRMSPNDIMPDQMASVMRLAWAQEADTRPPASTVRQMLEEVNKEYNPNLYKGDDEIKVATCRTARNRSNRSLMSEVKSVSCSVSYQPQARTPARTPPKQG</sequence>
<feature type="region of interest" description="Disordered" evidence="8">
    <location>
        <begin position="420"/>
        <end position="439"/>
    </location>
</feature>
<name>A0A811KPM9_9BILA</name>
<comment type="similarity">
    <text evidence="7">Belongs to the protein kinase superfamily. Tyr protein kinase family.</text>
</comment>
<keyword evidence="2 7" id="KW-0547">Nucleotide-binding</keyword>
<dbReference type="PANTHER" id="PTHR24418">
    <property type="entry name" value="TYROSINE-PROTEIN KINASE"/>
    <property type="match status" value="1"/>
</dbReference>
<dbReference type="EMBL" id="CAJFDH010000004">
    <property type="protein sequence ID" value="CAD5218147.1"/>
    <property type="molecule type" value="Genomic_DNA"/>
</dbReference>
<dbReference type="Pfam" id="PF07714">
    <property type="entry name" value="PK_Tyr_Ser-Thr"/>
    <property type="match status" value="1"/>
</dbReference>
<accession>A0A811KPM9</accession>
<evidence type="ECO:0000256" key="4">
    <source>
        <dbReference type="ARBA" id="ARBA00022840"/>
    </source>
</evidence>
<dbReference type="PRINTS" id="PR00109">
    <property type="entry name" value="TYRKINASE"/>
</dbReference>
<dbReference type="InterPro" id="IPR000719">
    <property type="entry name" value="Prot_kinase_dom"/>
</dbReference>
<dbReference type="Proteomes" id="UP000783686">
    <property type="component" value="Unassembled WGS sequence"/>
</dbReference>
<keyword evidence="1 7" id="KW-0808">Transferase</keyword>
<dbReference type="InterPro" id="IPR008266">
    <property type="entry name" value="Tyr_kinase_AS"/>
</dbReference>
<dbReference type="FunFam" id="1.10.510.10:FF:000974">
    <property type="entry name" value="Tyrosine-protein kinase"/>
    <property type="match status" value="1"/>
</dbReference>
<evidence type="ECO:0000256" key="7">
    <source>
        <dbReference type="RuleBase" id="RU362096"/>
    </source>
</evidence>
<feature type="domain" description="Protein kinase" evidence="9">
    <location>
        <begin position="118"/>
        <end position="388"/>
    </location>
</feature>
<dbReference type="SUPFAM" id="SSF55550">
    <property type="entry name" value="SH2 domain"/>
    <property type="match status" value="1"/>
</dbReference>
<dbReference type="SMART" id="SM00219">
    <property type="entry name" value="TyrKc"/>
    <property type="match status" value="1"/>
</dbReference>
<dbReference type="EMBL" id="CAJFCW020000004">
    <property type="protein sequence ID" value="CAG9109395.1"/>
    <property type="molecule type" value="Genomic_DNA"/>
</dbReference>
<keyword evidence="11" id="KW-1185">Reference proteome</keyword>
<organism evidence="10 11">
    <name type="scientific">Bursaphelenchus okinawaensis</name>
    <dbReference type="NCBI Taxonomy" id="465554"/>
    <lineage>
        <taxon>Eukaryota</taxon>
        <taxon>Metazoa</taxon>
        <taxon>Ecdysozoa</taxon>
        <taxon>Nematoda</taxon>
        <taxon>Chromadorea</taxon>
        <taxon>Rhabditida</taxon>
        <taxon>Tylenchina</taxon>
        <taxon>Tylenchomorpha</taxon>
        <taxon>Aphelenchoidea</taxon>
        <taxon>Aphelenchoididae</taxon>
        <taxon>Bursaphelenchus</taxon>
    </lineage>
</organism>
<dbReference type="GO" id="GO:0005524">
    <property type="term" value="F:ATP binding"/>
    <property type="evidence" value="ECO:0007669"/>
    <property type="project" value="UniProtKB-KW"/>
</dbReference>
<evidence type="ECO:0000313" key="11">
    <source>
        <dbReference type="Proteomes" id="UP000614601"/>
    </source>
</evidence>
<dbReference type="Gene3D" id="3.30.505.10">
    <property type="entry name" value="SH2 domain"/>
    <property type="match status" value="1"/>
</dbReference>
<dbReference type="PROSITE" id="PS50011">
    <property type="entry name" value="PROTEIN_KINASE_DOM"/>
    <property type="match status" value="1"/>
</dbReference>
<dbReference type="EC" id="2.7.10.2" evidence="7"/>
<keyword evidence="4 7" id="KW-0067">ATP-binding</keyword>